<evidence type="ECO:0000313" key="1">
    <source>
        <dbReference type="EMBL" id="JAD20721.1"/>
    </source>
</evidence>
<sequence>MSYIFLGSVDTPSLLMTWPNYST</sequence>
<proteinExistence type="predicted"/>
<protein>
    <submittedName>
        <fullName evidence="1">Uncharacterized protein</fullName>
    </submittedName>
</protein>
<name>A0A0A8Y377_ARUDO</name>
<organism evidence="1">
    <name type="scientific">Arundo donax</name>
    <name type="common">Giant reed</name>
    <name type="synonym">Donax arundinaceus</name>
    <dbReference type="NCBI Taxonomy" id="35708"/>
    <lineage>
        <taxon>Eukaryota</taxon>
        <taxon>Viridiplantae</taxon>
        <taxon>Streptophyta</taxon>
        <taxon>Embryophyta</taxon>
        <taxon>Tracheophyta</taxon>
        <taxon>Spermatophyta</taxon>
        <taxon>Magnoliopsida</taxon>
        <taxon>Liliopsida</taxon>
        <taxon>Poales</taxon>
        <taxon>Poaceae</taxon>
        <taxon>PACMAD clade</taxon>
        <taxon>Arundinoideae</taxon>
        <taxon>Arundineae</taxon>
        <taxon>Arundo</taxon>
    </lineage>
</organism>
<dbReference type="EMBL" id="GBRH01277174">
    <property type="protein sequence ID" value="JAD20721.1"/>
    <property type="molecule type" value="Transcribed_RNA"/>
</dbReference>
<dbReference type="AlphaFoldDB" id="A0A0A8Y377"/>
<reference evidence="1" key="1">
    <citation type="submission" date="2014-09" db="EMBL/GenBank/DDBJ databases">
        <authorList>
            <person name="Magalhaes I.L.F."/>
            <person name="Oliveira U."/>
            <person name="Santos F.R."/>
            <person name="Vidigal T.H.D.A."/>
            <person name="Brescovit A.D."/>
            <person name="Santos A.J."/>
        </authorList>
    </citation>
    <scope>NUCLEOTIDE SEQUENCE</scope>
    <source>
        <tissue evidence="1">Shoot tissue taken approximately 20 cm above the soil surface</tissue>
    </source>
</reference>
<reference evidence="1" key="2">
    <citation type="journal article" date="2015" name="Data Brief">
        <title>Shoot transcriptome of the giant reed, Arundo donax.</title>
        <authorList>
            <person name="Barrero R.A."/>
            <person name="Guerrero F.D."/>
            <person name="Moolhuijzen P."/>
            <person name="Goolsby J.A."/>
            <person name="Tidwell J."/>
            <person name="Bellgard S.E."/>
            <person name="Bellgard M.I."/>
        </authorList>
    </citation>
    <scope>NUCLEOTIDE SEQUENCE</scope>
    <source>
        <tissue evidence="1">Shoot tissue taken approximately 20 cm above the soil surface</tissue>
    </source>
</reference>
<accession>A0A0A8Y377</accession>